<feature type="signal peptide" evidence="1">
    <location>
        <begin position="1"/>
        <end position="32"/>
    </location>
</feature>
<gene>
    <name evidence="2" type="ORF">MRSR164_19170</name>
</gene>
<name>A0ABU7TEX5_9HYPH</name>
<evidence type="ECO:0000313" key="2">
    <source>
        <dbReference type="EMBL" id="MEE7458822.1"/>
    </source>
</evidence>
<sequence length="122" mass="12769">MCQARRTAGVAAPRAGTALFLAALACSGTALALSGDAAPSRITQKGRAFAPGSIAMISGQAIEIVNDDGELVHHAYLDSPDFSFDTGEQAPGSKTIVVFPRSGRFTVMCGIHPKMKLHVWVK</sequence>
<accession>A0ABU7TEX5</accession>
<evidence type="ECO:0008006" key="4">
    <source>
        <dbReference type="Google" id="ProtNLM"/>
    </source>
</evidence>
<dbReference type="InterPro" id="IPR008972">
    <property type="entry name" value="Cupredoxin"/>
</dbReference>
<evidence type="ECO:0000256" key="1">
    <source>
        <dbReference type="SAM" id="SignalP"/>
    </source>
</evidence>
<keyword evidence="1" id="KW-0732">Signal</keyword>
<protein>
    <recommendedName>
        <fullName evidence="4">Plastocyanin</fullName>
    </recommendedName>
</protein>
<comment type="caution">
    <text evidence="2">The sequence shown here is derived from an EMBL/GenBank/DDBJ whole genome shotgun (WGS) entry which is preliminary data.</text>
</comment>
<dbReference type="SUPFAM" id="SSF49503">
    <property type="entry name" value="Cupredoxins"/>
    <property type="match status" value="1"/>
</dbReference>
<keyword evidence="3" id="KW-1185">Reference proteome</keyword>
<evidence type="ECO:0000313" key="3">
    <source>
        <dbReference type="Proteomes" id="UP001349262"/>
    </source>
</evidence>
<reference evidence="2 3" key="1">
    <citation type="journal article" date="2012" name="Genet. Mol. Biol.">
        <title>Analysis of 16S rRNA and mxaF genes revealing insights into Methylobacterium niche-specific plant association.</title>
        <authorList>
            <person name="Dourado M.N."/>
            <person name="Andreote F.D."/>
            <person name="Dini-Andreote F."/>
            <person name="Conti R."/>
            <person name="Araujo J.M."/>
            <person name="Araujo W.L."/>
        </authorList>
    </citation>
    <scope>NUCLEOTIDE SEQUENCE [LARGE SCALE GENOMIC DNA]</scope>
    <source>
        <strain evidence="2 3">SR1.6/4</strain>
    </source>
</reference>
<organism evidence="2 3">
    <name type="scientific">Methylobacterium radiotolerans</name>
    <dbReference type="NCBI Taxonomy" id="31998"/>
    <lineage>
        <taxon>Bacteria</taxon>
        <taxon>Pseudomonadati</taxon>
        <taxon>Pseudomonadota</taxon>
        <taxon>Alphaproteobacteria</taxon>
        <taxon>Hyphomicrobiales</taxon>
        <taxon>Methylobacteriaceae</taxon>
        <taxon>Methylobacterium</taxon>
    </lineage>
</organism>
<dbReference type="Proteomes" id="UP001349262">
    <property type="component" value="Unassembled WGS sequence"/>
</dbReference>
<proteinExistence type="predicted"/>
<dbReference type="PROSITE" id="PS51257">
    <property type="entry name" value="PROKAR_LIPOPROTEIN"/>
    <property type="match status" value="1"/>
</dbReference>
<dbReference type="EMBL" id="MLBY01000005">
    <property type="protein sequence ID" value="MEE7458822.1"/>
    <property type="molecule type" value="Genomic_DNA"/>
</dbReference>
<dbReference type="Gene3D" id="2.60.40.420">
    <property type="entry name" value="Cupredoxins - blue copper proteins"/>
    <property type="match status" value="1"/>
</dbReference>
<feature type="chain" id="PRO_5047102788" description="Plastocyanin" evidence="1">
    <location>
        <begin position="33"/>
        <end position="122"/>
    </location>
</feature>